<proteinExistence type="inferred from homology"/>
<keyword evidence="4" id="KW-0106">Calcium</keyword>
<dbReference type="PANTHER" id="PTHR42693:SF53">
    <property type="entry name" value="ENDO-4-O-SULFATASE"/>
    <property type="match status" value="1"/>
</dbReference>
<evidence type="ECO:0000256" key="2">
    <source>
        <dbReference type="ARBA" id="ARBA00022723"/>
    </source>
</evidence>
<dbReference type="EMBL" id="VIGC01000024">
    <property type="protein sequence ID" value="TQE94388.1"/>
    <property type="molecule type" value="Genomic_DNA"/>
</dbReference>
<dbReference type="PANTHER" id="PTHR42693">
    <property type="entry name" value="ARYLSULFATASE FAMILY MEMBER"/>
    <property type="match status" value="1"/>
</dbReference>
<evidence type="ECO:0000259" key="5">
    <source>
        <dbReference type="Pfam" id="PF00884"/>
    </source>
</evidence>
<dbReference type="InParanoid" id="A0A540VC94"/>
<dbReference type="Proteomes" id="UP000317371">
    <property type="component" value="Unassembled WGS sequence"/>
</dbReference>
<dbReference type="PROSITE" id="PS00149">
    <property type="entry name" value="SULFATASE_2"/>
    <property type="match status" value="1"/>
</dbReference>
<evidence type="ECO:0000256" key="1">
    <source>
        <dbReference type="ARBA" id="ARBA00008779"/>
    </source>
</evidence>
<evidence type="ECO:0000313" key="7">
    <source>
        <dbReference type="Proteomes" id="UP000317371"/>
    </source>
</evidence>
<dbReference type="SUPFAM" id="SSF53649">
    <property type="entry name" value="Alkaline phosphatase-like"/>
    <property type="match status" value="1"/>
</dbReference>
<evidence type="ECO:0000256" key="4">
    <source>
        <dbReference type="ARBA" id="ARBA00022837"/>
    </source>
</evidence>
<keyword evidence="2" id="KW-0479">Metal-binding</keyword>
<dbReference type="InterPro" id="IPR000917">
    <property type="entry name" value="Sulfatase_N"/>
</dbReference>
<comment type="similarity">
    <text evidence="1">Belongs to the sulfatase family.</text>
</comment>
<evidence type="ECO:0000256" key="3">
    <source>
        <dbReference type="ARBA" id="ARBA00022801"/>
    </source>
</evidence>
<keyword evidence="3 6" id="KW-0378">Hydrolase</keyword>
<comment type="caution">
    <text evidence="6">The sequence shown here is derived from an EMBL/GenBank/DDBJ whole genome shotgun (WGS) entry which is preliminary data.</text>
</comment>
<reference evidence="6 7" key="1">
    <citation type="submission" date="2019-06" db="EMBL/GenBank/DDBJ databases">
        <title>Genome sequence of Litorilinea aerophila BAA-2444.</title>
        <authorList>
            <person name="Maclea K.S."/>
            <person name="Maurais E.G."/>
            <person name="Iannazzi L.C."/>
        </authorList>
    </citation>
    <scope>NUCLEOTIDE SEQUENCE [LARGE SCALE GENOMIC DNA]</scope>
    <source>
        <strain evidence="6 7">ATCC BAA-2444</strain>
    </source>
</reference>
<dbReference type="GO" id="GO:0016740">
    <property type="term" value="F:transferase activity"/>
    <property type="evidence" value="ECO:0007669"/>
    <property type="project" value="UniProtKB-KW"/>
</dbReference>
<protein>
    <submittedName>
        <fullName evidence="6">Sulfatase-like hydrolase/transferase</fullName>
    </submittedName>
</protein>
<gene>
    <name evidence="6" type="ORF">FKZ61_16780</name>
</gene>
<dbReference type="AlphaFoldDB" id="A0A540VC94"/>
<dbReference type="InterPro" id="IPR050738">
    <property type="entry name" value="Sulfatase"/>
</dbReference>
<keyword evidence="6" id="KW-0808">Transferase</keyword>
<dbReference type="GO" id="GO:0046872">
    <property type="term" value="F:metal ion binding"/>
    <property type="evidence" value="ECO:0007669"/>
    <property type="project" value="UniProtKB-KW"/>
</dbReference>
<name>A0A540VC94_9CHLR</name>
<evidence type="ECO:0000313" key="6">
    <source>
        <dbReference type="EMBL" id="TQE94388.1"/>
    </source>
</evidence>
<dbReference type="InterPro" id="IPR017850">
    <property type="entry name" value="Alkaline_phosphatase_core_sf"/>
</dbReference>
<accession>A0A540VC94</accession>
<dbReference type="Gene3D" id="3.40.720.10">
    <property type="entry name" value="Alkaline Phosphatase, subunit A"/>
    <property type="match status" value="1"/>
</dbReference>
<sequence>MSKSRSDRPNVIVFFTDQQRWDTTGIHGNPLGLTPNFDRMAQRGTHVHYAFTCQPVCGPARSCLQTGMYATNTGVFHNGVPLAQDAVTLAKCFGQAGYATGYIGKWHLGSRDPVPPEERGGYDYWLAANLLEFTSDAYDTVLFDNEGHPVKLPGYRVDALTDAAIRYIDAHQEEPFFLFISYLEPHHQNHVDDYPPPDGYREMYTGRWTPPDLAALGGSSAQHLGGYYGMVKRLDEALGRLLDALKSLDLSDQTIVLFTSDHGNHFKTRNAEYKRSCHESAIRVPTALCGPGFDGGGRIHQLVSLVDLPPTLLDAAGLPIPETMEGRSILPLLRGQAADWPQEVFIQISESQVGRALRTHRWKYGVDAPDKHGSRDPGSERYVEQYLYDLESDPYELVNLVELDAFDAVKAELRERLIRRMVEAGEPAPVIEPASSQPSGQRRPSIAQVREWHFRKA</sequence>
<keyword evidence="7" id="KW-1185">Reference proteome</keyword>
<feature type="domain" description="Sulfatase N-terminal" evidence="5">
    <location>
        <begin position="9"/>
        <end position="317"/>
    </location>
</feature>
<dbReference type="OrthoDB" id="9800863at2"/>
<dbReference type="GO" id="GO:0004065">
    <property type="term" value="F:arylsulfatase activity"/>
    <property type="evidence" value="ECO:0007669"/>
    <property type="project" value="TreeGrafter"/>
</dbReference>
<dbReference type="Pfam" id="PF00884">
    <property type="entry name" value="Sulfatase"/>
    <property type="match status" value="1"/>
</dbReference>
<dbReference type="InterPro" id="IPR024607">
    <property type="entry name" value="Sulfatase_CS"/>
</dbReference>
<organism evidence="6 7">
    <name type="scientific">Litorilinea aerophila</name>
    <dbReference type="NCBI Taxonomy" id="1204385"/>
    <lineage>
        <taxon>Bacteria</taxon>
        <taxon>Bacillati</taxon>
        <taxon>Chloroflexota</taxon>
        <taxon>Caldilineae</taxon>
        <taxon>Caldilineales</taxon>
        <taxon>Caldilineaceae</taxon>
        <taxon>Litorilinea</taxon>
    </lineage>
</organism>
<dbReference type="RefSeq" id="WP_141611306.1">
    <property type="nucleotide sequence ID" value="NZ_VIGC02000024.1"/>
</dbReference>
<dbReference type="CDD" id="cd16152">
    <property type="entry name" value="sulfatase_like"/>
    <property type="match status" value="1"/>
</dbReference>